<protein>
    <submittedName>
        <fullName evidence="3">Phage portal protein</fullName>
    </submittedName>
    <submittedName>
        <fullName evidence="2">Putative bacteriophage-related protein</fullName>
    </submittedName>
</protein>
<evidence type="ECO:0000256" key="1">
    <source>
        <dbReference type="SAM" id="MobiDB-lite"/>
    </source>
</evidence>
<dbReference type="AlphaFoldDB" id="A0A0S4WXQ2"/>
<dbReference type="GO" id="GO:0005198">
    <property type="term" value="F:structural molecule activity"/>
    <property type="evidence" value="ECO:0007669"/>
    <property type="project" value="InterPro"/>
</dbReference>
<feature type="region of interest" description="Disordered" evidence="1">
    <location>
        <begin position="493"/>
        <end position="522"/>
    </location>
</feature>
<evidence type="ECO:0000313" key="2">
    <source>
        <dbReference type="EMBL" id="CUV56349.1"/>
    </source>
</evidence>
<dbReference type="GO" id="GO:0019068">
    <property type="term" value="P:virion assembly"/>
    <property type="evidence" value="ECO:0007669"/>
    <property type="project" value="InterPro"/>
</dbReference>
<dbReference type="EMBL" id="CP085043">
    <property type="protein sequence ID" value="UZF15179.1"/>
    <property type="molecule type" value="Genomic_DNA"/>
</dbReference>
<feature type="compositionally biased region" description="Polar residues" evidence="1">
    <location>
        <begin position="508"/>
        <end position="522"/>
    </location>
</feature>
<evidence type="ECO:0000313" key="3">
    <source>
        <dbReference type="EMBL" id="UZF15179.1"/>
    </source>
</evidence>
<organism evidence="2">
    <name type="scientific">Ralstonia solanacearum</name>
    <name type="common">Pseudomonas solanacearum</name>
    <dbReference type="NCBI Taxonomy" id="305"/>
    <lineage>
        <taxon>Bacteria</taxon>
        <taxon>Pseudomonadati</taxon>
        <taxon>Pseudomonadota</taxon>
        <taxon>Betaproteobacteria</taxon>
        <taxon>Burkholderiales</taxon>
        <taxon>Burkholderiaceae</taxon>
        <taxon>Ralstonia</taxon>
        <taxon>Ralstonia solanacearum species complex</taxon>
    </lineage>
</organism>
<reference evidence="2" key="1">
    <citation type="submission" date="2015-10" db="EMBL/GenBank/DDBJ databases">
        <authorList>
            <person name="Gilbert D.G."/>
        </authorList>
    </citation>
    <scope>NUCLEOTIDE SEQUENCE</scope>
    <source>
        <strain evidence="2">Phyl III-seqv23</strain>
    </source>
</reference>
<dbReference type="EMBL" id="LN899820">
    <property type="protein sequence ID" value="CUV56349.1"/>
    <property type="molecule type" value="Genomic_DNA"/>
</dbReference>
<sequence length="522" mass="56736">MARAVSRPSGQASGGWFGRIRSLFGQAPVHEAAGRGRRSLAWRPGNPGAVAALLASGEDLRIKSRDLVRRNAWAQAGIEAFVANAVGTGIKPQSLSTDDAFKADVQALWRDWTQEADAAGQTDFYGLQALACRAMLEGGECLIRLRPRRPEDGLTVPLQLQLLEAEHLPMTLNVDLPPTAGASGPGNVVRSGIEFDGLGRRVAYHLYRSHPDDGRLSPMSGQGGLDTVRVDASEIIHLYRVLRPGQIRGEPWLSRALVKLHELDQYDDAELVRKKTAAMFAGFVTRQSPEDNLMGEGLPDEAGISLVGLEPGTLQILEPGEDIKFSDPADVGGSYGEFLRTQFRAVAAALGITYEQLTGDLTGVNYSSIRAGLLEFRRRCEMMQHSVLVHQMCRPVWAAWMKQAVLSGALVAPGFARCGAARRRQYLQVKWIPQGWQWVDPEKEFKAMLLAIRAGLMSRSEAISTFGYDAEDIDREIAADNARADELGLIFDSDPRHTAKDGAAATPRTDSNANAGESVATA</sequence>
<gene>
    <name evidence="3" type="ORF">LH706_01510</name>
    <name evidence="2" type="ORF">RUN215_v1_760001</name>
</gene>
<proteinExistence type="predicted"/>
<name>A0A0S4WXQ2_RALSL</name>
<accession>A0A0S4WXQ2</accession>
<dbReference type="NCBIfam" id="TIGR01539">
    <property type="entry name" value="portal_lambda"/>
    <property type="match status" value="1"/>
</dbReference>
<dbReference type="Pfam" id="PF05136">
    <property type="entry name" value="Phage_portal_2"/>
    <property type="match status" value="1"/>
</dbReference>
<reference evidence="3" key="2">
    <citation type="submission" date="2021-10" db="EMBL/GenBank/DDBJ databases">
        <title>Complete genome sequences of five Ralstonia solancearum strains isolated from sunflower.</title>
        <authorList>
            <person name="She X."/>
            <person name="He Z."/>
        </authorList>
    </citation>
    <scope>NUCLEOTIDE SEQUENCE</scope>
    <source>
        <strain evidence="3">RS638</strain>
    </source>
</reference>
<dbReference type="InterPro" id="IPR006429">
    <property type="entry name" value="Phage_lambda_portal"/>
</dbReference>